<organism evidence="2 3">
    <name type="scientific">Blastomyces percursus</name>
    <dbReference type="NCBI Taxonomy" id="1658174"/>
    <lineage>
        <taxon>Eukaryota</taxon>
        <taxon>Fungi</taxon>
        <taxon>Dikarya</taxon>
        <taxon>Ascomycota</taxon>
        <taxon>Pezizomycotina</taxon>
        <taxon>Eurotiomycetes</taxon>
        <taxon>Eurotiomycetidae</taxon>
        <taxon>Onygenales</taxon>
        <taxon>Ajellomycetaceae</taxon>
        <taxon>Blastomyces</taxon>
    </lineage>
</organism>
<feature type="transmembrane region" description="Helical" evidence="1">
    <location>
        <begin position="59"/>
        <end position="78"/>
    </location>
</feature>
<evidence type="ECO:0000313" key="3">
    <source>
        <dbReference type="Proteomes" id="UP000242791"/>
    </source>
</evidence>
<dbReference type="EMBL" id="LGTZ01000251">
    <property type="protein sequence ID" value="OJD26254.1"/>
    <property type="molecule type" value="Genomic_DNA"/>
</dbReference>
<protein>
    <submittedName>
        <fullName evidence="2">Uncharacterized protein</fullName>
    </submittedName>
</protein>
<dbReference type="OrthoDB" id="4188901at2759"/>
<dbReference type="Pfam" id="PF16015">
    <property type="entry name" value="Promethin"/>
    <property type="match status" value="1"/>
</dbReference>
<keyword evidence="1" id="KW-0812">Transmembrane</keyword>
<dbReference type="AlphaFoldDB" id="A0A1J9QBN2"/>
<keyword evidence="3" id="KW-1185">Reference proteome</keyword>
<proteinExistence type="predicted"/>
<reference evidence="2 3" key="1">
    <citation type="submission" date="2015-08" db="EMBL/GenBank/DDBJ databases">
        <title>Emmonsia species relationships and genome sequence.</title>
        <authorList>
            <person name="Cuomo C.A."/>
            <person name="Schwartz I.S."/>
            <person name="Kenyon C."/>
            <person name="De Hoog G.S."/>
            <person name="Govender N.P."/>
            <person name="Botha A."/>
            <person name="Moreno L."/>
            <person name="De Vries M."/>
            <person name="Munoz J.F."/>
            <person name="Stielow J.B."/>
        </authorList>
    </citation>
    <scope>NUCLEOTIDE SEQUENCE [LARGE SCALE GENOMIC DNA]</scope>
    <source>
        <strain evidence="2 3">EI222</strain>
    </source>
</reference>
<gene>
    <name evidence="2" type="ORF">ACJ73_02373</name>
</gene>
<sequence length="201" mass="21425">MDAIREFPAKGDVVAVAANCTRAPNTTTTKTTLPVTTTLSETNKRNSQSYTFTSTSSNFLAILTALVTPFLTSLQTAIHSHLPESSKSRLSSFIDVYSTRLSNHPHITTFVTIQLLFAALPLLFFTLFATGTILFLLVLAFLGAITLSALAIGGALLVVIPVTVSGAVVAGMMCIGCWMGWYGVVWTALTFGRLVGSNISE</sequence>
<accession>A0A1J9QBN2</accession>
<keyword evidence="1" id="KW-0472">Membrane</keyword>
<feature type="transmembrane region" description="Helical" evidence="1">
    <location>
        <begin position="107"/>
        <end position="127"/>
    </location>
</feature>
<dbReference type="Proteomes" id="UP000242791">
    <property type="component" value="Unassembled WGS sequence"/>
</dbReference>
<evidence type="ECO:0000313" key="2">
    <source>
        <dbReference type="EMBL" id="OJD26254.1"/>
    </source>
</evidence>
<evidence type="ECO:0000256" key="1">
    <source>
        <dbReference type="SAM" id="Phobius"/>
    </source>
</evidence>
<dbReference type="VEuPathDB" id="FungiDB:ACJ73_02373"/>
<keyword evidence="1" id="KW-1133">Transmembrane helix</keyword>
<name>A0A1J9QBN2_9EURO</name>
<feature type="transmembrane region" description="Helical" evidence="1">
    <location>
        <begin position="166"/>
        <end position="189"/>
    </location>
</feature>
<feature type="transmembrane region" description="Helical" evidence="1">
    <location>
        <begin position="134"/>
        <end position="160"/>
    </location>
</feature>
<comment type="caution">
    <text evidence="2">The sequence shown here is derived from an EMBL/GenBank/DDBJ whole genome shotgun (WGS) entry which is preliminary data.</text>
</comment>